<keyword evidence="3" id="KW-0813">Transport</keyword>
<evidence type="ECO:0000256" key="1">
    <source>
        <dbReference type="ARBA" id="ARBA00004173"/>
    </source>
</evidence>
<comment type="subcellular location">
    <subcellularLocation>
        <location evidence="1">Mitochondrion</location>
    </subcellularLocation>
</comment>
<evidence type="ECO:0000256" key="15">
    <source>
        <dbReference type="ARBA" id="ARBA00067610"/>
    </source>
</evidence>
<evidence type="ECO:0000256" key="13">
    <source>
        <dbReference type="ARBA" id="ARBA00023128"/>
    </source>
</evidence>
<dbReference type="GO" id="GO:0097194">
    <property type="term" value="P:execution phase of apoptosis"/>
    <property type="evidence" value="ECO:0007669"/>
    <property type="project" value="TreeGrafter"/>
</dbReference>
<keyword evidence="13" id="KW-0496">Mitochondrion</keyword>
<keyword evidence="4" id="KW-0285">Flavoprotein</keyword>
<dbReference type="AlphaFoldDB" id="A0A8C3Y732"/>
<evidence type="ECO:0000256" key="6">
    <source>
        <dbReference type="ARBA" id="ARBA00022714"/>
    </source>
</evidence>
<evidence type="ECO:0000256" key="10">
    <source>
        <dbReference type="ARBA" id="ARBA00023002"/>
    </source>
</evidence>
<dbReference type="InterPro" id="IPR028202">
    <property type="entry name" value="Reductase_C"/>
</dbReference>
<evidence type="ECO:0000256" key="3">
    <source>
        <dbReference type="ARBA" id="ARBA00022448"/>
    </source>
</evidence>
<comment type="similarity">
    <text evidence="2">Belongs to the FAD-dependent oxidoreductase family.</text>
</comment>
<keyword evidence="6" id="KW-0001">2Fe-2S</keyword>
<dbReference type="GO" id="GO:0005739">
    <property type="term" value="C:mitochondrion"/>
    <property type="evidence" value="ECO:0007669"/>
    <property type="project" value="UniProtKB-SubCell"/>
</dbReference>
<evidence type="ECO:0000259" key="17">
    <source>
        <dbReference type="PROSITE" id="PS51296"/>
    </source>
</evidence>
<evidence type="ECO:0000256" key="8">
    <source>
        <dbReference type="ARBA" id="ARBA00022827"/>
    </source>
</evidence>
<sequence length="434" mass="48396">MREVDLGCGKALLIKESGEFHAVGHKCPHYGAPLVKGVLSKGRVRCPWHGACFNIGTGDIEDFPGLDSLPRFQVKIEKEKVYIRASKQALQTQRRTKVMAKCISLSNYNLSSTNVLIIGAGKGGTWWDHCVCPLRGRDAGRGCLCSMDSHPEQITLRPKDFFCTYDIEVLTEMQVAAVDVKTSDKHLKDQEKLCKGKEMENVFNIRTPEDANRVVKLATSKNVVIVGASFLGMEVAAYLAERAHSVSLVELEHVPFKKFFGERVGRAVMKMFENNRVKFYMQTEVSELREQEGKLKEVVLKSGKVLRADVCVVGIGKALEFLLMNNKKVNVPHWQMAHMHGRIAALNMLAHGTEISTVPYLWTAMFGKSIRYAGHGEGFDDVVIQGDLDELKFVAFYTKSDEVVAVASMNYDPIVSKVAEVLAAGRTIRKRDVE</sequence>
<keyword evidence="5" id="KW-0053">Apoptosis</keyword>
<evidence type="ECO:0000256" key="5">
    <source>
        <dbReference type="ARBA" id="ARBA00022703"/>
    </source>
</evidence>
<dbReference type="PANTHER" id="PTHR43557">
    <property type="entry name" value="APOPTOSIS-INDUCING FACTOR 1"/>
    <property type="match status" value="1"/>
</dbReference>
<organism evidence="18 19">
    <name type="scientific">Catharus ustulatus</name>
    <name type="common">Russet-backed thrush</name>
    <name type="synonym">Hylocichla ustulatus</name>
    <dbReference type="NCBI Taxonomy" id="91951"/>
    <lineage>
        <taxon>Eukaryota</taxon>
        <taxon>Metazoa</taxon>
        <taxon>Chordata</taxon>
        <taxon>Craniata</taxon>
        <taxon>Vertebrata</taxon>
        <taxon>Euteleostomi</taxon>
        <taxon>Archelosauria</taxon>
        <taxon>Archosauria</taxon>
        <taxon>Dinosauria</taxon>
        <taxon>Saurischia</taxon>
        <taxon>Theropoda</taxon>
        <taxon>Coelurosauria</taxon>
        <taxon>Aves</taxon>
        <taxon>Neognathae</taxon>
        <taxon>Neoaves</taxon>
        <taxon>Telluraves</taxon>
        <taxon>Australaves</taxon>
        <taxon>Passeriformes</taxon>
        <taxon>Turdidae</taxon>
        <taxon>Catharus</taxon>
    </lineage>
</organism>
<evidence type="ECO:0000256" key="4">
    <source>
        <dbReference type="ARBA" id="ARBA00022630"/>
    </source>
</evidence>
<keyword evidence="10" id="KW-0560">Oxidoreductase</keyword>
<keyword evidence="9" id="KW-0249">Electron transport</keyword>
<dbReference type="CDD" id="cd03478">
    <property type="entry name" value="Rieske_AIFL_N"/>
    <property type="match status" value="1"/>
</dbReference>
<evidence type="ECO:0000256" key="7">
    <source>
        <dbReference type="ARBA" id="ARBA00022723"/>
    </source>
</evidence>
<dbReference type="Pfam" id="PF00355">
    <property type="entry name" value="Rieske"/>
    <property type="match status" value="1"/>
</dbReference>
<evidence type="ECO:0000256" key="16">
    <source>
        <dbReference type="ARBA" id="ARBA00075497"/>
    </source>
</evidence>
<dbReference type="Gene3D" id="3.30.390.30">
    <property type="match status" value="1"/>
</dbReference>
<evidence type="ECO:0000256" key="11">
    <source>
        <dbReference type="ARBA" id="ARBA00023004"/>
    </source>
</evidence>
<keyword evidence="11" id="KW-0408">Iron</keyword>
<dbReference type="GO" id="GO:0016651">
    <property type="term" value="F:oxidoreductase activity, acting on NAD(P)H"/>
    <property type="evidence" value="ECO:0007669"/>
    <property type="project" value="TreeGrafter"/>
</dbReference>
<dbReference type="Pfam" id="PF07992">
    <property type="entry name" value="Pyr_redox_2"/>
    <property type="match status" value="1"/>
</dbReference>
<dbReference type="InterPro" id="IPR023753">
    <property type="entry name" value="FAD/NAD-binding_dom"/>
</dbReference>
<gene>
    <name evidence="18" type="primary">AIFM3</name>
</gene>
<dbReference type="FunFam" id="3.50.50.60:FF:000058">
    <property type="entry name" value="apoptosis-inducing factor 3 isoform X1"/>
    <property type="match status" value="1"/>
</dbReference>
<dbReference type="InterPro" id="IPR016156">
    <property type="entry name" value="FAD/NAD-linked_Rdtase_dimer_sf"/>
</dbReference>
<dbReference type="Pfam" id="PF14759">
    <property type="entry name" value="Reductase_C"/>
    <property type="match status" value="1"/>
</dbReference>
<reference evidence="18" key="1">
    <citation type="submission" date="2020-10" db="EMBL/GenBank/DDBJ databases">
        <title>Catharus ustulatus (Swainson's thrush) genome, bCatUst1, primary haplotype v2.</title>
        <authorList>
            <person name="Delmore K."/>
            <person name="Vafadar M."/>
            <person name="Formenti G."/>
            <person name="Chow W."/>
            <person name="Pelan S."/>
            <person name="Howe K."/>
            <person name="Rhie A."/>
            <person name="Mountcastle J."/>
            <person name="Haase B."/>
            <person name="Fedrigo O."/>
            <person name="Jarvis E.D."/>
        </authorList>
    </citation>
    <scope>NUCLEOTIDE SEQUENCE [LARGE SCALE GENOMIC DNA]</scope>
</reference>
<evidence type="ECO:0000313" key="18">
    <source>
        <dbReference type="Ensembl" id="ENSCUSP00005020252.1"/>
    </source>
</evidence>
<dbReference type="InterPro" id="IPR036188">
    <property type="entry name" value="FAD/NAD-bd_sf"/>
</dbReference>
<dbReference type="Gene3D" id="2.102.10.10">
    <property type="entry name" value="Rieske [2Fe-2S] iron-sulphur domain"/>
    <property type="match status" value="1"/>
</dbReference>
<dbReference type="Gene3D" id="3.50.50.60">
    <property type="entry name" value="FAD/NAD(P)-binding domain"/>
    <property type="match status" value="1"/>
</dbReference>
<evidence type="ECO:0000256" key="14">
    <source>
        <dbReference type="ARBA" id="ARBA00058975"/>
    </source>
</evidence>
<dbReference type="InterPro" id="IPR036922">
    <property type="entry name" value="Rieske_2Fe-2S_sf"/>
</dbReference>
<evidence type="ECO:0000256" key="12">
    <source>
        <dbReference type="ARBA" id="ARBA00023014"/>
    </source>
</evidence>
<evidence type="ECO:0000313" key="19">
    <source>
        <dbReference type="Proteomes" id="UP000694563"/>
    </source>
</evidence>
<evidence type="ECO:0000256" key="9">
    <source>
        <dbReference type="ARBA" id="ARBA00022982"/>
    </source>
</evidence>
<keyword evidence="19" id="KW-1185">Reference proteome</keyword>
<evidence type="ECO:0000256" key="2">
    <source>
        <dbReference type="ARBA" id="ARBA00006442"/>
    </source>
</evidence>
<accession>A0A8C3Y732</accession>
<feature type="domain" description="Rieske" evidence="17">
    <location>
        <begin position="1"/>
        <end position="83"/>
    </location>
</feature>
<keyword evidence="8" id="KW-0274">FAD</keyword>
<dbReference type="GO" id="GO:0051537">
    <property type="term" value="F:2 iron, 2 sulfur cluster binding"/>
    <property type="evidence" value="ECO:0007669"/>
    <property type="project" value="UniProtKB-KW"/>
</dbReference>
<dbReference type="FunFam" id="2.102.10.10:FF:000003">
    <property type="entry name" value="apoptosis-inducing factor 3 isoform X2"/>
    <property type="match status" value="1"/>
</dbReference>
<dbReference type="Proteomes" id="UP000694563">
    <property type="component" value="Chromosome 18"/>
</dbReference>
<reference evidence="18" key="3">
    <citation type="submission" date="2025-09" db="UniProtKB">
        <authorList>
            <consortium name="Ensembl"/>
        </authorList>
    </citation>
    <scope>IDENTIFICATION</scope>
</reference>
<dbReference type="GO" id="GO:0046872">
    <property type="term" value="F:metal ion binding"/>
    <property type="evidence" value="ECO:0007669"/>
    <property type="project" value="UniProtKB-KW"/>
</dbReference>
<dbReference type="FunFam" id="3.30.390.30:FF:000011">
    <property type="entry name" value="Apoptosis-inducing factor, mitochondrion-associated, 3"/>
    <property type="match status" value="1"/>
</dbReference>
<comment type="function">
    <text evidence="14">Induces apoptosis through a caspase dependent pathway. Reduces mitochondrial membrane potential.</text>
</comment>
<dbReference type="SUPFAM" id="SSF50022">
    <property type="entry name" value="ISP domain"/>
    <property type="match status" value="1"/>
</dbReference>
<keyword evidence="12" id="KW-0411">Iron-sulfur</keyword>
<proteinExistence type="inferred from homology"/>
<reference evidence="18" key="2">
    <citation type="submission" date="2025-08" db="UniProtKB">
        <authorList>
            <consortium name="Ensembl"/>
        </authorList>
    </citation>
    <scope>IDENTIFICATION</scope>
</reference>
<keyword evidence="7" id="KW-0479">Metal-binding</keyword>
<dbReference type="SUPFAM" id="SSF51905">
    <property type="entry name" value="FAD/NAD(P)-binding domain"/>
    <property type="match status" value="1"/>
</dbReference>
<dbReference type="InterPro" id="IPR050446">
    <property type="entry name" value="FAD-oxidoreductase/Apoptosis"/>
</dbReference>
<dbReference type="Ensembl" id="ENSCUST00005021004.1">
    <property type="protein sequence ID" value="ENSCUSP00005020252.1"/>
    <property type="gene ID" value="ENSCUSG00005012813.1"/>
</dbReference>
<protein>
    <recommendedName>
        <fullName evidence="15">Apoptosis-inducing factor 3</fullName>
    </recommendedName>
    <alternativeName>
        <fullName evidence="16">Apoptosis-inducing factor-like protein</fullName>
    </alternativeName>
</protein>
<name>A0A8C3Y732_CATUS</name>
<dbReference type="SUPFAM" id="SSF55424">
    <property type="entry name" value="FAD/NAD-linked reductases, dimerisation (C-terminal) domain"/>
    <property type="match status" value="1"/>
</dbReference>
<dbReference type="InterPro" id="IPR017941">
    <property type="entry name" value="Rieske_2Fe-2S"/>
</dbReference>
<dbReference type="PROSITE" id="PS51296">
    <property type="entry name" value="RIESKE"/>
    <property type="match status" value="1"/>
</dbReference>
<dbReference type="PANTHER" id="PTHR43557:SF8">
    <property type="entry name" value="APOPTOSIS-INDUCING FACTOR 3"/>
    <property type="match status" value="1"/>
</dbReference>